<comment type="caution">
    <text evidence="3">The sequence shown here is derived from an EMBL/GenBank/DDBJ whole genome shotgun (WGS) entry which is preliminary data.</text>
</comment>
<dbReference type="SUPFAM" id="SSF52200">
    <property type="entry name" value="Toll/Interleukin receptor TIR domain"/>
    <property type="match status" value="1"/>
</dbReference>
<dbReference type="InterPro" id="IPR000157">
    <property type="entry name" value="TIR_dom"/>
</dbReference>
<keyword evidence="3" id="KW-0675">Receptor</keyword>
<feature type="region of interest" description="Disordered" evidence="1">
    <location>
        <begin position="288"/>
        <end position="322"/>
    </location>
</feature>
<evidence type="ECO:0000259" key="2">
    <source>
        <dbReference type="Pfam" id="PF13676"/>
    </source>
</evidence>
<dbReference type="Gene3D" id="2.130.10.10">
    <property type="entry name" value="YVTN repeat-like/Quinoprotein amine dehydrogenase"/>
    <property type="match status" value="1"/>
</dbReference>
<dbReference type="EMBL" id="JAGIQL010000016">
    <property type="protein sequence ID" value="MBP0457139.1"/>
    <property type="molecule type" value="Genomic_DNA"/>
</dbReference>
<reference evidence="3" key="1">
    <citation type="submission" date="2021-03" db="EMBL/GenBank/DDBJ databases">
        <title>Whole genome sequence of Streptomyces bomunensis MMS17-BM035.</title>
        <authorList>
            <person name="Lee J.H."/>
        </authorList>
    </citation>
    <scope>NUCLEOTIDE SEQUENCE</scope>
    <source>
        <strain evidence="3">MMS17-BM035</strain>
    </source>
</reference>
<accession>A0A940M6L0</accession>
<dbReference type="Pfam" id="PF13676">
    <property type="entry name" value="TIR_2"/>
    <property type="match status" value="1"/>
</dbReference>
<proteinExistence type="predicted"/>
<dbReference type="Gene3D" id="3.40.50.10140">
    <property type="entry name" value="Toll/interleukin-1 receptor homology (TIR) domain"/>
    <property type="match status" value="1"/>
</dbReference>
<dbReference type="InterPro" id="IPR011044">
    <property type="entry name" value="Quino_amine_DH_bsu"/>
</dbReference>
<keyword evidence="4" id="KW-1185">Reference proteome</keyword>
<evidence type="ECO:0000313" key="4">
    <source>
        <dbReference type="Proteomes" id="UP000670475"/>
    </source>
</evidence>
<evidence type="ECO:0000256" key="1">
    <source>
        <dbReference type="SAM" id="MobiDB-lite"/>
    </source>
</evidence>
<protein>
    <submittedName>
        <fullName evidence="3">Toll/interleukin-1 receptor domain-containing protein</fullName>
    </submittedName>
</protein>
<organism evidence="3 4">
    <name type="scientific">Streptomyces montanisoli</name>
    <dbReference type="NCBI Taxonomy" id="2798581"/>
    <lineage>
        <taxon>Bacteria</taxon>
        <taxon>Bacillati</taxon>
        <taxon>Actinomycetota</taxon>
        <taxon>Actinomycetes</taxon>
        <taxon>Kitasatosporales</taxon>
        <taxon>Streptomycetaceae</taxon>
        <taxon>Streptomyces</taxon>
    </lineage>
</organism>
<dbReference type="RefSeq" id="WP_209338917.1">
    <property type="nucleotide sequence ID" value="NZ_JAGIQL010000016.1"/>
</dbReference>
<dbReference type="Proteomes" id="UP000670475">
    <property type="component" value="Unassembled WGS sequence"/>
</dbReference>
<evidence type="ECO:0000313" key="3">
    <source>
        <dbReference type="EMBL" id="MBP0457139.1"/>
    </source>
</evidence>
<dbReference type="SUPFAM" id="SSF50969">
    <property type="entry name" value="YVTN repeat-like/Quinoprotein amine dehydrogenase"/>
    <property type="match status" value="1"/>
</dbReference>
<dbReference type="InterPro" id="IPR035897">
    <property type="entry name" value="Toll_tir_struct_dom_sf"/>
</dbReference>
<dbReference type="GO" id="GO:0007165">
    <property type="term" value="P:signal transduction"/>
    <property type="evidence" value="ECO:0007669"/>
    <property type="project" value="InterPro"/>
</dbReference>
<sequence>MLHSVFISYSRQDSSWADALVRDLTGQGVRCWIDREGIPFSVPWRDEVEDAVQACDLFLVCDSEHWRASSACATEAAYALRYGKVRLEVPVGRDVDTAAQQVARAWRQAARRHGTATELSVRARDWDADGRSHKGLAPWRLRRKFDALRGERALSAVESAYIAASRRRTRRQTAASGALTLLLLVAYVSGQVAPGVEKEVNKRLAAQSDRFSDTRAALAVIDADPYRGLRLASGLGSDESVADAQILEAALAVDLPDDAFTLPVAGRRFATPTVGALVRVTAEDGSTWARGAADRTRRSATRSGAGGVGEKPSADGAPTVTSRAGSARLEVLSGDGSLRRVVLPAAARGTARLSPDQRWVAVPTDAGIALVDIGRGTVRDVLAGAPGLVTDVAWAAKGDRIWGLAGSSVVSWKLADGKLLLDEPGSWFQDLFPAQDTAHLWVASRNGELRLLAAHSGTVVRTLKVHGTISFAASDRGGKHAVVAAVGDAAGRVRVVDLATGATTPVATPSGCTPGRPVYARDGRHFYVPCLYSDILVVDAGSLRVTGRIDVPQPGVTAVALDPSGDGLFLTTVKGDVDSAVPGSAPVLLHRVGCAPGIEAIATAPGPRILPVGTGTGVSGCTQIARPEGHDGYRWDTLMDAPPDSVLALAAAYDPTGAAFAIGYSDGSVVLHPSDNAMPRQVLSHIPGGVRSLLTLPAAAGSGSLYVATRAGVLVRVPWCPSCLSNKAMAKVAGRRLRHAQDLGLAPTGATAKPRTST</sequence>
<name>A0A940M6L0_9ACTN</name>
<gene>
    <name evidence="3" type="ORF">JFN87_06450</name>
</gene>
<dbReference type="InterPro" id="IPR015943">
    <property type="entry name" value="WD40/YVTN_repeat-like_dom_sf"/>
</dbReference>
<dbReference type="AlphaFoldDB" id="A0A940M6L0"/>
<feature type="domain" description="TIR" evidence="2">
    <location>
        <begin position="5"/>
        <end position="93"/>
    </location>
</feature>